<reference evidence="1 2" key="1">
    <citation type="journal article" date="2022" name="Plant J.">
        <title>Chromosome-level genome of Camellia lanceoleosa provides a valuable resource for understanding genome evolution and self-incompatibility.</title>
        <authorList>
            <person name="Gong W."/>
            <person name="Xiao S."/>
            <person name="Wang L."/>
            <person name="Liao Z."/>
            <person name="Chang Y."/>
            <person name="Mo W."/>
            <person name="Hu G."/>
            <person name="Li W."/>
            <person name="Zhao G."/>
            <person name="Zhu H."/>
            <person name="Hu X."/>
            <person name="Ji K."/>
            <person name="Xiang X."/>
            <person name="Song Q."/>
            <person name="Yuan D."/>
            <person name="Jin S."/>
            <person name="Zhang L."/>
        </authorList>
    </citation>
    <scope>NUCLEOTIDE SEQUENCE [LARGE SCALE GENOMIC DNA]</scope>
    <source>
        <strain evidence="1">SQ_2022a</strain>
    </source>
</reference>
<name>A0ACC0G8Z7_9ERIC</name>
<proteinExistence type="predicted"/>
<comment type="caution">
    <text evidence="1">The sequence shown here is derived from an EMBL/GenBank/DDBJ whole genome shotgun (WGS) entry which is preliminary data.</text>
</comment>
<protein>
    <submittedName>
        <fullName evidence="1">Uncharacterized protein</fullName>
    </submittedName>
</protein>
<dbReference type="EMBL" id="CM045767">
    <property type="protein sequence ID" value="KAI7997419.1"/>
    <property type="molecule type" value="Genomic_DNA"/>
</dbReference>
<evidence type="ECO:0000313" key="1">
    <source>
        <dbReference type="EMBL" id="KAI7997419.1"/>
    </source>
</evidence>
<organism evidence="1 2">
    <name type="scientific">Camellia lanceoleosa</name>
    <dbReference type="NCBI Taxonomy" id="1840588"/>
    <lineage>
        <taxon>Eukaryota</taxon>
        <taxon>Viridiplantae</taxon>
        <taxon>Streptophyta</taxon>
        <taxon>Embryophyta</taxon>
        <taxon>Tracheophyta</taxon>
        <taxon>Spermatophyta</taxon>
        <taxon>Magnoliopsida</taxon>
        <taxon>eudicotyledons</taxon>
        <taxon>Gunneridae</taxon>
        <taxon>Pentapetalae</taxon>
        <taxon>asterids</taxon>
        <taxon>Ericales</taxon>
        <taxon>Theaceae</taxon>
        <taxon>Camellia</taxon>
    </lineage>
</organism>
<accession>A0ACC0G8Z7</accession>
<evidence type="ECO:0000313" key="2">
    <source>
        <dbReference type="Proteomes" id="UP001060215"/>
    </source>
</evidence>
<gene>
    <name evidence="1" type="ORF">LOK49_LG10G02111</name>
</gene>
<dbReference type="Proteomes" id="UP001060215">
    <property type="component" value="Chromosome 10"/>
</dbReference>
<keyword evidence="2" id="KW-1185">Reference proteome</keyword>
<sequence length="129" mass="15052">MRLRATVEELEKSKDEMRQNIEEFRREVEEMDDKKLNFMAMRHLFCSYLIMMLQSVGSESEMWTMDVWTNTATSTELCIGFWLPKTFVNGHIFFYEQKSVAIVASSSSLFGEKIYGDSKTKSTTTSSER</sequence>